<proteinExistence type="predicted"/>
<accession>A0ACC2SSA9</accession>
<dbReference type="EMBL" id="QTSX02004363">
    <property type="protein sequence ID" value="KAJ9065284.1"/>
    <property type="molecule type" value="Genomic_DNA"/>
</dbReference>
<reference evidence="1" key="1">
    <citation type="submission" date="2022-04" db="EMBL/GenBank/DDBJ databases">
        <title>Genome of the entomopathogenic fungus Entomophthora muscae.</title>
        <authorList>
            <person name="Elya C."/>
            <person name="Lovett B.R."/>
            <person name="Lee E."/>
            <person name="Macias A.M."/>
            <person name="Hajek A.E."/>
            <person name="De Bivort B.L."/>
            <person name="Kasson M.T."/>
            <person name="De Fine Licht H.H."/>
            <person name="Stajich J.E."/>
        </authorList>
    </citation>
    <scope>NUCLEOTIDE SEQUENCE</scope>
    <source>
        <strain evidence="1">Berkeley</strain>
    </source>
</reference>
<dbReference type="Proteomes" id="UP001165960">
    <property type="component" value="Unassembled WGS sequence"/>
</dbReference>
<sequence length="400" mass="45404">MNQQPTTTLEESNFQSEIDEGIPLTSVNISKNHSEAALSEDEEQLEQEHFKEVVSAYRYYGYSSVQDLRVRKKNFDDLVADKPDQVRYLSSHFFGKLREVAKALQENAHFLSLIVEDHDIFHNSATENIVKETPKKIPSRDHMDKVSTTLRMFVRDWSSKGAKERETTYQPILDELVSHFSHVSEEDRPNYKVAVPGAGLGRLAYEVAKLGFSCQGNEFSYFMLLASSFILNNANVANQFTIFPYANAFSNHMCIDDQILPVQVPDIVASEQRMKGDFSMSAGDFLEVYAKGSSHTGQWDAIITCFFIDTAKNVADYIETIYSMLKPGGAWINLGPLLYHFESVPGEPSLELTYEELKCFLKNIGFDIKNEKRISTPYTANQASMLIYTYNCISFVAIKK</sequence>
<evidence type="ECO:0000313" key="2">
    <source>
        <dbReference type="Proteomes" id="UP001165960"/>
    </source>
</evidence>
<organism evidence="1 2">
    <name type="scientific">Entomophthora muscae</name>
    <dbReference type="NCBI Taxonomy" id="34485"/>
    <lineage>
        <taxon>Eukaryota</taxon>
        <taxon>Fungi</taxon>
        <taxon>Fungi incertae sedis</taxon>
        <taxon>Zoopagomycota</taxon>
        <taxon>Entomophthoromycotina</taxon>
        <taxon>Entomophthoromycetes</taxon>
        <taxon>Entomophthorales</taxon>
        <taxon>Entomophthoraceae</taxon>
        <taxon>Entomophthora</taxon>
    </lineage>
</organism>
<name>A0ACC2SSA9_9FUNG</name>
<gene>
    <name evidence="1" type="ORF">DSO57_1021345</name>
</gene>
<keyword evidence="2" id="KW-1185">Reference proteome</keyword>
<comment type="caution">
    <text evidence="1">The sequence shown here is derived from an EMBL/GenBank/DDBJ whole genome shotgun (WGS) entry which is preliminary data.</text>
</comment>
<evidence type="ECO:0000313" key="1">
    <source>
        <dbReference type="EMBL" id="KAJ9065284.1"/>
    </source>
</evidence>
<protein>
    <submittedName>
        <fullName evidence="1">Uncharacterized protein</fullName>
    </submittedName>
</protein>